<dbReference type="Pfam" id="PF12799">
    <property type="entry name" value="LRR_4"/>
    <property type="match status" value="2"/>
</dbReference>
<dbReference type="Gene3D" id="3.80.10.10">
    <property type="entry name" value="Ribonuclease Inhibitor"/>
    <property type="match status" value="1"/>
</dbReference>
<dbReference type="InterPro" id="IPR001611">
    <property type="entry name" value="Leu-rich_rpt"/>
</dbReference>
<dbReference type="PANTHER" id="PTHR46652:SF3">
    <property type="entry name" value="LEUCINE-RICH REPEAT-CONTAINING PROTEIN 9"/>
    <property type="match status" value="1"/>
</dbReference>
<gene>
    <name evidence="3" type="ORF">HLVA_22560</name>
</gene>
<dbReference type="SUPFAM" id="SSF52058">
    <property type="entry name" value="L domain-like"/>
    <property type="match status" value="1"/>
</dbReference>
<dbReference type="SUPFAM" id="SSF49373">
    <property type="entry name" value="Invasin/intimin cell-adhesion fragments"/>
    <property type="match status" value="1"/>
</dbReference>
<keyword evidence="1" id="KW-0433">Leucine-rich repeat</keyword>
<reference evidence="3 4" key="1">
    <citation type="submission" date="2022-11" db="EMBL/GenBank/DDBJ databases">
        <title>Haliovirga abyssi gen. nov., sp. nov., a mesophilic fermentative bacterium isolated from the Iheya North hydrothermal field and the proposal of Haliovirgaceae fam. nov.</title>
        <authorList>
            <person name="Miyazaki U."/>
            <person name="Tame A."/>
            <person name="Miyazaki J."/>
            <person name="Takai K."/>
            <person name="Sawayama S."/>
            <person name="Kitajima M."/>
            <person name="Okamoto A."/>
            <person name="Nakagawa S."/>
        </authorList>
    </citation>
    <scope>NUCLEOTIDE SEQUENCE [LARGE SCALE GENOMIC DNA]</scope>
    <source>
        <strain evidence="3 4">IC12</strain>
        <plasmid evidence="3 4">pHIC</plasmid>
    </source>
</reference>
<name>A0AAU9DNN7_9FUSO</name>
<proteinExistence type="predicted"/>
<dbReference type="Proteomes" id="UP001321582">
    <property type="component" value="Plasmid pHIC"/>
</dbReference>
<dbReference type="PROSITE" id="PS51257">
    <property type="entry name" value="PROKAR_LIPOPROTEIN"/>
    <property type="match status" value="1"/>
</dbReference>
<keyword evidence="4" id="KW-1185">Reference proteome</keyword>
<dbReference type="EMBL" id="AP027060">
    <property type="protein sequence ID" value="BDU51687.1"/>
    <property type="molecule type" value="Genomic_DNA"/>
</dbReference>
<evidence type="ECO:0000256" key="1">
    <source>
        <dbReference type="ARBA" id="ARBA00022614"/>
    </source>
</evidence>
<dbReference type="Pfam" id="PF13516">
    <property type="entry name" value="LRR_6"/>
    <property type="match status" value="1"/>
</dbReference>
<dbReference type="SMART" id="SM00369">
    <property type="entry name" value="LRR_TYP"/>
    <property type="match status" value="5"/>
</dbReference>
<evidence type="ECO:0008006" key="5">
    <source>
        <dbReference type="Google" id="ProtNLM"/>
    </source>
</evidence>
<dbReference type="InterPro" id="IPR003591">
    <property type="entry name" value="Leu-rich_rpt_typical-subtyp"/>
</dbReference>
<dbReference type="PROSITE" id="PS51450">
    <property type="entry name" value="LRR"/>
    <property type="match status" value="9"/>
</dbReference>
<evidence type="ECO:0000313" key="3">
    <source>
        <dbReference type="EMBL" id="BDU51687.1"/>
    </source>
</evidence>
<organism evidence="3 4">
    <name type="scientific">Haliovirga abyssi</name>
    <dbReference type="NCBI Taxonomy" id="2996794"/>
    <lineage>
        <taxon>Bacteria</taxon>
        <taxon>Fusobacteriati</taxon>
        <taxon>Fusobacteriota</taxon>
        <taxon>Fusobacteriia</taxon>
        <taxon>Fusobacteriales</taxon>
        <taxon>Haliovirgaceae</taxon>
        <taxon>Haliovirga</taxon>
    </lineage>
</organism>
<keyword evidence="3" id="KW-0614">Plasmid</keyword>
<dbReference type="InterPro" id="IPR025875">
    <property type="entry name" value="Leu-rich_rpt_4"/>
</dbReference>
<dbReference type="InterPro" id="IPR008964">
    <property type="entry name" value="Invasin/intimin_cell_adhesion"/>
</dbReference>
<sequence length="572" mass="67194">MLNMEKINNIKNKLIILFLILFLSGCFLNEKLKIDKVELIINKKLIKANGVDKVILTGIVKNKYGDILTNYHINYYVNGQKIENNFFSTDKSGKYILECEVEEIRSKSIEVEFDKPPVLNMLGKRENNIINLLGNILDIDGKIKKFQIDWENDGEIDEEIDENFLMLNLNHSYNLGDKTIELKIIAFDDKGLSTVKTYIFFYNKHFENVIKAKLDIPENRNIYYEDLKQIKNLLIYKFDLIEELKYFTNLKTLYIESVENKTLIKFIIPKLDYLNDLTIENCRISDFSFLKNIKNLERLNLEKDDIENFNVDKYIKNLKELDIMHNKINNIEKAGNLKKLEKLYLPYLENKDFEFIKKLNNLKELYLIGDDIEDISFLGNLKHLEKLDLSENSIKNILPLADMVNLKELNLEGNLLEDISSIENLTKLEKLYLSGNQLKDISKLDKLTALKILDLKFNEIIKLDGLDDLKNLEELIISNNKIDNLFPIVNLMNLRNLKCSYNKIKEISYLHNMTNLENLYADNNLITDLRVMLELNSLKYLNIKNNPIYGNAQINNYKIILELEKRLDTFEY</sequence>
<dbReference type="InterPro" id="IPR032675">
    <property type="entry name" value="LRR_dom_sf"/>
</dbReference>
<dbReference type="PANTHER" id="PTHR46652">
    <property type="entry name" value="LEUCINE-RICH REPEAT AND IQ DOMAIN-CONTAINING PROTEIN 1-RELATED"/>
    <property type="match status" value="1"/>
</dbReference>
<protein>
    <recommendedName>
        <fullName evidence="5">Leucine-rich repeat domain-containing protein</fullName>
    </recommendedName>
</protein>
<geneLocation type="plasmid" evidence="3 4">
    <name>pHIC</name>
</geneLocation>
<evidence type="ECO:0000256" key="2">
    <source>
        <dbReference type="ARBA" id="ARBA00022737"/>
    </source>
</evidence>
<dbReference type="InterPro" id="IPR050836">
    <property type="entry name" value="SDS22/Internalin_LRR"/>
</dbReference>
<dbReference type="SMART" id="SM00365">
    <property type="entry name" value="LRR_SD22"/>
    <property type="match status" value="8"/>
</dbReference>
<keyword evidence="2" id="KW-0677">Repeat</keyword>
<accession>A0AAU9DNN7</accession>
<dbReference type="AlphaFoldDB" id="A0AAU9DNN7"/>
<evidence type="ECO:0000313" key="4">
    <source>
        <dbReference type="Proteomes" id="UP001321582"/>
    </source>
</evidence>
<dbReference type="KEGG" id="haby:HLVA_22560"/>